<reference evidence="2 3" key="1">
    <citation type="journal article" date="2014" name="Genome Biol.">
        <title>Transcriptome and methylome profiling reveals relics of genome dominance in the mesopolyploid Brassica oleracea.</title>
        <authorList>
            <person name="Parkin I.A."/>
            <person name="Koh C."/>
            <person name="Tang H."/>
            <person name="Robinson S.J."/>
            <person name="Kagale S."/>
            <person name="Clarke W.E."/>
            <person name="Town C.D."/>
            <person name="Nixon J."/>
            <person name="Krishnakumar V."/>
            <person name="Bidwell S.L."/>
            <person name="Denoeud F."/>
            <person name="Belcram H."/>
            <person name="Links M.G."/>
            <person name="Just J."/>
            <person name="Clarke C."/>
            <person name="Bender T."/>
            <person name="Huebert T."/>
            <person name="Mason A.S."/>
            <person name="Pires J.C."/>
            <person name="Barker G."/>
            <person name="Moore J."/>
            <person name="Walley P.G."/>
            <person name="Manoli S."/>
            <person name="Batley J."/>
            <person name="Edwards D."/>
            <person name="Nelson M.N."/>
            <person name="Wang X."/>
            <person name="Paterson A.H."/>
            <person name="King G."/>
            <person name="Bancroft I."/>
            <person name="Chalhoub B."/>
            <person name="Sharpe A.G."/>
        </authorList>
    </citation>
    <scope>NUCLEOTIDE SEQUENCE</scope>
    <source>
        <strain evidence="2 3">cv. TO1000</strain>
    </source>
</reference>
<keyword evidence="3" id="KW-1185">Reference proteome</keyword>
<accession>A0A0D3E735</accession>
<evidence type="ECO:0000313" key="2">
    <source>
        <dbReference type="EnsemblPlants" id="Bo9g067040.1"/>
    </source>
</evidence>
<dbReference type="AlphaFoldDB" id="A0A0D3E735"/>
<reference evidence="2" key="2">
    <citation type="submission" date="2015-03" db="UniProtKB">
        <authorList>
            <consortium name="EnsemblPlants"/>
        </authorList>
    </citation>
    <scope>IDENTIFICATION</scope>
</reference>
<dbReference type="EnsemblPlants" id="Bo9g067040.1">
    <property type="protein sequence ID" value="Bo9g067040.1"/>
    <property type="gene ID" value="Bo9g067040"/>
</dbReference>
<evidence type="ECO:0000256" key="1">
    <source>
        <dbReference type="SAM" id="MobiDB-lite"/>
    </source>
</evidence>
<sequence length="228" mass="26061">MNTTTGFVNLMYSQSSVDLESPEPAWFGSQGPDEFVFHPGVESFFQPGVQSAVQPTVESANKERRKWSPNEDKILIGAWRTSKDPVVSCDQKAERFWKKIVDYYNASPQLVGTVPRELGPAKQRWARINEQVCKFVGCYEAALRGQRSGQNEDDVMKAALDSFFNIYKHKFSLEHAWRELRHDQKWCTTYMVKYGGKEKRKQVVDIDTEDDVAEPESRPVGVKAASSW</sequence>
<evidence type="ECO:0008006" key="4">
    <source>
        <dbReference type="Google" id="ProtNLM"/>
    </source>
</evidence>
<protein>
    <recommendedName>
        <fullName evidence="4">Myb-like domain-containing protein</fullName>
    </recommendedName>
</protein>
<proteinExistence type="predicted"/>
<dbReference type="PANTHER" id="PTHR45023:SF4">
    <property type="entry name" value="GLYCINE-RICH PROTEIN-RELATED"/>
    <property type="match status" value="1"/>
</dbReference>
<dbReference type="GeneID" id="106314524"/>
<dbReference type="KEGG" id="boe:106314524"/>
<dbReference type="PANTHER" id="PTHR45023">
    <property type="match status" value="1"/>
</dbReference>
<evidence type="ECO:0000313" key="3">
    <source>
        <dbReference type="Proteomes" id="UP000032141"/>
    </source>
</evidence>
<dbReference type="RefSeq" id="XP_013607841.1">
    <property type="nucleotide sequence ID" value="XM_013752387.1"/>
</dbReference>
<dbReference type="OrthoDB" id="2507178at2759"/>
<organism evidence="2 3">
    <name type="scientific">Brassica oleracea var. oleracea</name>
    <dbReference type="NCBI Taxonomy" id="109376"/>
    <lineage>
        <taxon>Eukaryota</taxon>
        <taxon>Viridiplantae</taxon>
        <taxon>Streptophyta</taxon>
        <taxon>Embryophyta</taxon>
        <taxon>Tracheophyta</taxon>
        <taxon>Spermatophyta</taxon>
        <taxon>Magnoliopsida</taxon>
        <taxon>eudicotyledons</taxon>
        <taxon>Gunneridae</taxon>
        <taxon>Pentapetalae</taxon>
        <taxon>rosids</taxon>
        <taxon>malvids</taxon>
        <taxon>Brassicales</taxon>
        <taxon>Brassicaceae</taxon>
        <taxon>Brassiceae</taxon>
        <taxon>Brassica</taxon>
    </lineage>
</organism>
<name>A0A0D3E735_BRAOL</name>
<dbReference type="Proteomes" id="UP000032141">
    <property type="component" value="Chromosome C9"/>
</dbReference>
<dbReference type="STRING" id="109376.A0A0D3E735"/>
<dbReference type="HOGENOM" id="CLU_012390_0_3_1"/>
<dbReference type="Gramene" id="Bo9g067040.1">
    <property type="protein sequence ID" value="Bo9g067040.1"/>
    <property type="gene ID" value="Bo9g067040"/>
</dbReference>
<feature type="region of interest" description="Disordered" evidence="1">
    <location>
        <begin position="208"/>
        <end position="228"/>
    </location>
</feature>